<evidence type="ECO:0008006" key="3">
    <source>
        <dbReference type="Google" id="ProtNLM"/>
    </source>
</evidence>
<organism evidence="1 2">
    <name type="scientific">Burkholderia contaminans</name>
    <dbReference type="NCBI Taxonomy" id="488447"/>
    <lineage>
        <taxon>Bacteria</taxon>
        <taxon>Pseudomonadati</taxon>
        <taxon>Pseudomonadota</taxon>
        <taxon>Betaproteobacteria</taxon>
        <taxon>Burkholderiales</taxon>
        <taxon>Burkholderiaceae</taxon>
        <taxon>Burkholderia</taxon>
        <taxon>Burkholderia cepacia complex</taxon>
    </lineage>
</organism>
<sequence>MSKNSAVKILDLDNLPTSQPQRQITLGGKSYAVQDMTVEMFIDAQQAAKRLEGETDILKQLDETIAAIMRAVPDVPEAELRKLTFEKLSVVGAFIRGMFDPDQADVEAAVAAATAESGEGAGEAKK</sequence>
<reference evidence="1 2" key="1">
    <citation type="submission" date="2018-08" db="EMBL/GenBank/DDBJ databases">
        <title>Comparative analysis of Burkholderia isolates from Puerto Rico.</title>
        <authorList>
            <person name="Hall C."/>
            <person name="Sahl J."/>
            <person name="Wagner D."/>
        </authorList>
    </citation>
    <scope>NUCLEOTIDE SEQUENCE [LARGE SCALE GENOMIC DNA]</scope>
    <source>
        <strain evidence="1 2">Bp9001</strain>
    </source>
</reference>
<proteinExistence type="predicted"/>
<comment type="caution">
    <text evidence="1">The sequence shown here is derived from an EMBL/GenBank/DDBJ whole genome shotgun (WGS) entry which is preliminary data.</text>
</comment>
<evidence type="ECO:0000313" key="2">
    <source>
        <dbReference type="Proteomes" id="UP000269271"/>
    </source>
</evidence>
<gene>
    <name evidence="1" type="ORF">DF037_20405</name>
</gene>
<name>A0A3N8S5C3_9BURK</name>
<dbReference type="EMBL" id="QTQX01000013">
    <property type="protein sequence ID" value="RQT26053.1"/>
    <property type="molecule type" value="Genomic_DNA"/>
</dbReference>
<dbReference type="AlphaFoldDB" id="A0A3N8S5C3"/>
<protein>
    <recommendedName>
        <fullName evidence="3">Phage tail assembly protein</fullName>
    </recommendedName>
</protein>
<accession>A0A3N8S5C3</accession>
<dbReference type="RefSeq" id="WP_124618520.1">
    <property type="nucleotide sequence ID" value="NZ_QTQX01000013.1"/>
</dbReference>
<evidence type="ECO:0000313" key="1">
    <source>
        <dbReference type="EMBL" id="RQT26053.1"/>
    </source>
</evidence>
<dbReference type="Proteomes" id="UP000269271">
    <property type="component" value="Unassembled WGS sequence"/>
</dbReference>